<dbReference type="Proteomes" id="UP000567099">
    <property type="component" value="Unassembled WGS sequence"/>
</dbReference>
<gene>
    <name evidence="2" type="ORF">HNP94_001472</name>
</gene>
<dbReference type="AlphaFoldDB" id="A0A7J9PP10"/>
<dbReference type="EMBL" id="JACDUO010000002">
    <property type="protein sequence ID" value="MBA2864450.1"/>
    <property type="molecule type" value="Genomic_DNA"/>
</dbReference>
<dbReference type="Pfam" id="PF23343">
    <property type="entry name" value="REP_ORF2-G2P"/>
    <property type="match status" value="1"/>
</dbReference>
<keyword evidence="2" id="KW-0238">DNA-binding</keyword>
<dbReference type="RefSeq" id="WP_181505207.1">
    <property type="nucleotide sequence ID" value="NZ_JACDUO010000002.1"/>
</dbReference>
<evidence type="ECO:0000313" key="2">
    <source>
        <dbReference type="EMBL" id="MBA2864450.1"/>
    </source>
</evidence>
<dbReference type="SUPFAM" id="SSF46785">
    <property type="entry name" value="Winged helix' DNA-binding domain"/>
    <property type="match status" value="1"/>
</dbReference>
<feature type="domain" description="Replication-associated protein ORF2/G2P" evidence="1">
    <location>
        <begin position="219"/>
        <end position="373"/>
    </location>
</feature>
<evidence type="ECO:0000313" key="3">
    <source>
        <dbReference type="Proteomes" id="UP000567099"/>
    </source>
</evidence>
<evidence type="ECO:0000259" key="1">
    <source>
        <dbReference type="Pfam" id="PF23343"/>
    </source>
</evidence>
<sequence length="489" mass="57181">MITDRDHPSIYYDHDQIAAYILRLCKFEKYYIASLHRAVEKRYYTNVSYKTIERIVKKLESEGKISRAAEQSYYTTAAGQALLLELTGSETSTIQNSQNSDDGNGSKTLTQNWDGVNDKKNWIIRKMERIVNENSVLDITDEVAKKKRYDLNFLYVEYVYDNSQKRLILKLKDHFQGMAAPYKVMPFSTRFTDTKLLQDKEREFDRRFAHLSKKHNKAVFLTLTTDPKRFDSLIEASDAMFKNFKKLMDRFNRRYRRKTGEKLEYIYGFEFSPVKAIPHMHIVIFGSDYLDLADHRKSEKNLTEKEKKKSVYAIRDIWSSYGQGEIVDIKSISKVNTLDKGAIWKFKRNSRPRDARKDDDSVLNYLKKYLRKTMRTIKRVTNILKSADKDHPVAEIKKECYKQLGVVPLYMATGKRFFGSSLIPKEENPDIPDLEKISMYDVMLACYENAVPENIKEAIWSYNNGKQKSRRGGFGSLSLSNYSIERGGW</sequence>
<reference evidence="2 3" key="1">
    <citation type="submission" date="2020-07" db="EMBL/GenBank/DDBJ databases">
        <title>Genomic Encyclopedia of Type Strains, Phase IV (KMG-V): Genome sequencing to study the core and pangenomes of soil and plant-associated prokaryotes.</title>
        <authorList>
            <person name="Whitman W."/>
        </authorList>
    </citation>
    <scope>NUCLEOTIDE SEQUENCE [LARGE SCALE GENOMIC DNA]</scope>
    <source>
        <strain evidence="2 3">C13</strain>
    </source>
</reference>
<dbReference type="GO" id="GO:0003677">
    <property type="term" value="F:DNA binding"/>
    <property type="evidence" value="ECO:0007669"/>
    <property type="project" value="UniProtKB-KW"/>
</dbReference>
<name>A0A7J9PP10_METMI</name>
<proteinExistence type="predicted"/>
<organism evidence="2 3">
    <name type="scientific">Methanococcus maripaludis</name>
    <name type="common">Methanococcus deltae</name>
    <dbReference type="NCBI Taxonomy" id="39152"/>
    <lineage>
        <taxon>Archaea</taxon>
        <taxon>Methanobacteriati</taxon>
        <taxon>Methanobacteriota</taxon>
        <taxon>Methanomada group</taxon>
        <taxon>Methanococci</taxon>
        <taxon>Methanococcales</taxon>
        <taxon>Methanococcaceae</taxon>
        <taxon>Methanococcus</taxon>
    </lineage>
</organism>
<accession>A0A7J9PP10</accession>
<dbReference type="InterPro" id="IPR036390">
    <property type="entry name" value="WH_DNA-bd_sf"/>
</dbReference>
<dbReference type="InterPro" id="IPR056906">
    <property type="entry name" value="ORF2/G2P_dom"/>
</dbReference>
<comment type="caution">
    <text evidence="2">The sequence shown here is derived from an EMBL/GenBank/DDBJ whole genome shotgun (WGS) entry which is preliminary data.</text>
</comment>
<protein>
    <submittedName>
        <fullName evidence="2">DNA-binding PadR family transcriptional regulator</fullName>
    </submittedName>
</protein>